<evidence type="ECO:0000256" key="1">
    <source>
        <dbReference type="ARBA" id="ARBA00022679"/>
    </source>
</evidence>
<dbReference type="AlphaFoldDB" id="A0A9P6JMC8"/>
<accession>A0A9P6JMC8</accession>
<organism evidence="2 3">
    <name type="scientific">Crepidotus variabilis</name>
    <dbReference type="NCBI Taxonomy" id="179855"/>
    <lineage>
        <taxon>Eukaryota</taxon>
        <taxon>Fungi</taxon>
        <taxon>Dikarya</taxon>
        <taxon>Basidiomycota</taxon>
        <taxon>Agaricomycotina</taxon>
        <taxon>Agaricomycetes</taxon>
        <taxon>Agaricomycetidae</taxon>
        <taxon>Agaricales</taxon>
        <taxon>Agaricineae</taxon>
        <taxon>Crepidotaceae</taxon>
        <taxon>Crepidotus</taxon>
    </lineage>
</organism>
<dbReference type="InterPro" id="IPR002213">
    <property type="entry name" value="UDP_glucos_trans"/>
</dbReference>
<dbReference type="EMBL" id="MU157880">
    <property type="protein sequence ID" value="KAF9525723.1"/>
    <property type="molecule type" value="Genomic_DNA"/>
</dbReference>
<evidence type="ECO:0000313" key="2">
    <source>
        <dbReference type="EMBL" id="KAF9525723.1"/>
    </source>
</evidence>
<proteinExistence type="predicted"/>
<evidence type="ECO:0008006" key="4">
    <source>
        <dbReference type="Google" id="ProtNLM"/>
    </source>
</evidence>
<dbReference type="SUPFAM" id="SSF53756">
    <property type="entry name" value="UDP-Glycosyltransferase/glycogen phosphorylase"/>
    <property type="match status" value="1"/>
</dbReference>
<name>A0A9P6JMC8_9AGAR</name>
<reference evidence="2" key="1">
    <citation type="submission" date="2020-11" db="EMBL/GenBank/DDBJ databases">
        <authorList>
            <consortium name="DOE Joint Genome Institute"/>
            <person name="Ahrendt S."/>
            <person name="Riley R."/>
            <person name="Andreopoulos W."/>
            <person name="Labutti K."/>
            <person name="Pangilinan J."/>
            <person name="Ruiz-Duenas F.J."/>
            <person name="Barrasa J.M."/>
            <person name="Sanchez-Garcia M."/>
            <person name="Camarero S."/>
            <person name="Miyauchi S."/>
            <person name="Serrano A."/>
            <person name="Linde D."/>
            <person name="Babiker R."/>
            <person name="Drula E."/>
            <person name="Ayuso-Fernandez I."/>
            <person name="Pacheco R."/>
            <person name="Padilla G."/>
            <person name="Ferreira P."/>
            <person name="Barriuso J."/>
            <person name="Kellner H."/>
            <person name="Castanera R."/>
            <person name="Alfaro M."/>
            <person name="Ramirez L."/>
            <person name="Pisabarro A.G."/>
            <person name="Kuo A."/>
            <person name="Tritt A."/>
            <person name="Lipzen A."/>
            <person name="He G."/>
            <person name="Yan M."/>
            <person name="Ng V."/>
            <person name="Cullen D."/>
            <person name="Martin F."/>
            <person name="Rosso M.-N."/>
            <person name="Henrissat B."/>
            <person name="Hibbett D."/>
            <person name="Martinez A.T."/>
            <person name="Grigoriev I.V."/>
        </authorList>
    </citation>
    <scope>NUCLEOTIDE SEQUENCE</scope>
    <source>
        <strain evidence="2">CBS 506.95</strain>
    </source>
</reference>
<keyword evidence="1" id="KW-0808">Transferase</keyword>
<dbReference type="Pfam" id="PF00201">
    <property type="entry name" value="UDPGT"/>
    <property type="match status" value="1"/>
</dbReference>
<dbReference type="Gene3D" id="3.40.50.2000">
    <property type="entry name" value="Glycogen Phosphorylase B"/>
    <property type="match status" value="1"/>
</dbReference>
<dbReference type="Proteomes" id="UP000807306">
    <property type="component" value="Unassembled WGS sequence"/>
</dbReference>
<dbReference type="PANTHER" id="PTHR48045">
    <property type="entry name" value="UDP-GLYCOSYLTRANSFERASE 72B1"/>
    <property type="match status" value="1"/>
</dbReference>
<dbReference type="GO" id="GO:0008194">
    <property type="term" value="F:UDP-glycosyltransferase activity"/>
    <property type="evidence" value="ECO:0007669"/>
    <property type="project" value="InterPro"/>
</dbReference>
<keyword evidence="3" id="KW-1185">Reference proteome</keyword>
<protein>
    <recommendedName>
        <fullName evidence="4">UDP-Glycosyltransferase/glycogen phosphorylase</fullName>
    </recommendedName>
</protein>
<dbReference type="CDD" id="cd03784">
    <property type="entry name" value="GT1_Gtf-like"/>
    <property type="match status" value="1"/>
</dbReference>
<sequence length="333" mass="37732">MTSLVYQLYTSTTGEIVHMPGFPAWYDYQWFTQDQKVEMGMPMRVSGWKFFEAVDGALSSATSVLEEGLTISMKEYMNGLGKPFFCVGFAAATTPSSESDRPKNELELRVDTFLTKMEEKFGSGSVIYIAFGTIWWPLEPPKLYALIDELIANQIPFIFAHSSYRANVSEDVSARISAVEFGLALNWAPQDLILRHRATGWFVTHGGWNSVQESLRYGVPLIVWPLGADQPINAILVTLVHRVGFELMTVRTGEKGRMKPYTISEQCDWGKFTVEDSRNEVNMLLGKMKSEEGREVRRNVERIKREIAGLWADGGEARGELEKFFVDCIYSRD</sequence>
<comment type="caution">
    <text evidence="2">The sequence shown here is derived from an EMBL/GenBank/DDBJ whole genome shotgun (WGS) entry which is preliminary data.</text>
</comment>
<evidence type="ECO:0000313" key="3">
    <source>
        <dbReference type="Proteomes" id="UP000807306"/>
    </source>
</evidence>
<dbReference type="OrthoDB" id="5835829at2759"/>
<dbReference type="PANTHER" id="PTHR48045:SF31">
    <property type="entry name" value="UDP-GLYCOSYLTRANSFERASE 76B1-LIKE"/>
    <property type="match status" value="1"/>
</dbReference>
<gene>
    <name evidence="2" type="ORF">CPB83DRAFT_771472</name>
</gene>